<evidence type="ECO:0008006" key="3">
    <source>
        <dbReference type="Google" id="ProtNLM"/>
    </source>
</evidence>
<dbReference type="SUPFAM" id="SSF143880">
    <property type="entry name" value="NE0471 N-terminal domain-like"/>
    <property type="match status" value="1"/>
</dbReference>
<sequence>MIAWNVTALTVLPGHRLEVGFADGLRGVVDMSKDDFRGVFAPLADESYFALATIRDGVVVWPNGVDIAPDAMYDEVCGHKSGVVA</sequence>
<dbReference type="InterPro" id="IPR018841">
    <property type="entry name" value="DUF2442"/>
</dbReference>
<evidence type="ECO:0000313" key="2">
    <source>
        <dbReference type="Proteomes" id="UP000494115"/>
    </source>
</evidence>
<protein>
    <recommendedName>
        <fullName evidence="3">DUF2442 domain-containing protein</fullName>
    </recommendedName>
</protein>
<dbReference type="Proteomes" id="UP000494115">
    <property type="component" value="Unassembled WGS sequence"/>
</dbReference>
<gene>
    <name evidence="1" type="ORF">LMG28138_02770</name>
</gene>
<accession>A0A6S7B6G0</accession>
<keyword evidence="2" id="KW-1185">Reference proteome</keyword>
<dbReference type="EMBL" id="CADIKM010000011">
    <property type="protein sequence ID" value="CAB3789431.1"/>
    <property type="molecule type" value="Genomic_DNA"/>
</dbReference>
<organism evidence="1 2">
    <name type="scientific">Pararobbsia alpina</name>
    <dbReference type="NCBI Taxonomy" id="621374"/>
    <lineage>
        <taxon>Bacteria</taxon>
        <taxon>Pseudomonadati</taxon>
        <taxon>Pseudomonadota</taxon>
        <taxon>Betaproteobacteria</taxon>
        <taxon>Burkholderiales</taxon>
        <taxon>Burkholderiaceae</taxon>
        <taxon>Pararobbsia</taxon>
    </lineage>
</organism>
<evidence type="ECO:0000313" key="1">
    <source>
        <dbReference type="EMBL" id="CAB3789431.1"/>
    </source>
</evidence>
<dbReference type="Pfam" id="PF10387">
    <property type="entry name" value="DUF2442"/>
    <property type="match status" value="1"/>
</dbReference>
<proteinExistence type="predicted"/>
<dbReference type="RefSeq" id="WP_175105331.1">
    <property type="nucleotide sequence ID" value="NZ_CADIKM010000011.1"/>
</dbReference>
<name>A0A6S7B6G0_9BURK</name>
<dbReference type="Gene3D" id="3.30.2020.10">
    <property type="entry name" value="NE0471-like N-terminal domain"/>
    <property type="match status" value="1"/>
</dbReference>
<reference evidence="1 2" key="1">
    <citation type="submission" date="2020-04" db="EMBL/GenBank/DDBJ databases">
        <authorList>
            <person name="De Canck E."/>
        </authorList>
    </citation>
    <scope>NUCLEOTIDE SEQUENCE [LARGE SCALE GENOMIC DNA]</scope>
    <source>
        <strain evidence="1 2">LMG 28138</strain>
    </source>
</reference>
<dbReference type="InterPro" id="IPR036782">
    <property type="entry name" value="NE0471-like_N"/>
</dbReference>
<dbReference type="AlphaFoldDB" id="A0A6S7B6G0"/>